<feature type="transmembrane region" description="Helical" evidence="12">
    <location>
        <begin position="139"/>
        <end position="157"/>
    </location>
</feature>
<dbReference type="PANTHER" id="PTHR22760:SF1">
    <property type="entry name" value="DOL-P-MAN:MAN(7)GLCNAC(2)-PP-DOL ALPHA-1,6-MANNOSYLTRANSFERASE"/>
    <property type="match status" value="1"/>
</dbReference>
<comment type="function">
    <text evidence="10">Mannosyltransferase that operates in the biosynthetic pathway of dolichol-linked oligosaccharides, the glycan precursors employed in protein asparagine (N)-glycosylation. The assembly of dolichol-linked oligosaccharides begins on the cytosolic side of the endoplasmic reticulum membrane and finishes in its lumen. The sequential addition of sugars to dolichol pyrophosphate produces dolichol-linked oligosaccharides containing fourteen sugars, including two GlcNAcs, nine mannoses and three glucoses. Once assembled, the oligosaccharide is transferred from the lipid to nascent proteins by oligosaccharyltransferases. In the lumen of the endoplasmic reticulum, adds the eighth mannose residue in an alpha-1,6 linkage onto Man(7)GlcNAc(2)-PP-dolichol to produce Man(8)GlcNAc(2)-PP-dolichol.</text>
</comment>
<organism evidence="14 15">
    <name type="scientific">Cryomyces antarcticus</name>
    <dbReference type="NCBI Taxonomy" id="329879"/>
    <lineage>
        <taxon>Eukaryota</taxon>
        <taxon>Fungi</taxon>
        <taxon>Dikarya</taxon>
        <taxon>Ascomycota</taxon>
        <taxon>Pezizomycotina</taxon>
        <taxon>Dothideomycetes</taxon>
        <taxon>Dothideomycetes incertae sedis</taxon>
        <taxon>Cryomyces</taxon>
    </lineage>
</organism>
<dbReference type="Proteomes" id="UP001357485">
    <property type="component" value="Unassembled WGS sequence"/>
</dbReference>
<protein>
    <recommendedName>
        <fullName evidence="12">Mannosyltransferase</fullName>
        <ecNumber evidence="12">2.4.1.-</ecNumber>
    </recommendedName>
</protein>
<feature type="region of interest" description="Disordered" evidence="13">
    <location>
        <begin position="316"/>
        <end position="337"/>
    </location>
</feature>
<reference evidence="14 15" key="1">
    <citation type="submission" date="2023-08" db="EMBL/GenBank/DDBJ databases">
        <title>Black Yeasts Isolated from many extreme environments.</title>
        <authorList>
            <person name="Coleine C."/>
            <person name="Stajich J.E."/>
            <person name="Selbmann L."/>
        </authorList>
    </citation>
    <scope>NUCLEOTIDE SEQUENCE [LARGE SCALE GENOMIC DNA]</scope>
    <source>
        <strain evidence="14 15">CCFEE 536</strain>
    </source>
</reference>
<evidence type="ECO:0000256" key="8">
    <source>
        <dbReference type="ARBA" id="ARBA00022989"/>
    </source>
</evidence>
<keyword evidence="9 12" id="KW-0472">Membrane</keyword>
<comment type="caution">
    <text evidence="14">The sequence shown here is derived from an EMBL/GenBank/DDBJ whole genome shotgun (WGS) entry which is preliminary data.</text>
</comment>
<keyword evidence="8 12" id="KW-1133">Transmembrane helix</keyword>
<keyword evidence="7 12" id="KW-0256">Endoplasmic reticulum</keyword>
<sequence>MAAKSRKSARRRRLALYLLTLAGVVFRSELAILLAAETAYLLLQHRVSLRYEIIPAGLAGLAIGLLATVSVDSFFWQRFPLWPELAGFYYNTIQGHSSAWGVSPPSFYFTNAIPRLLLNPLSYLLCIPLALLNHRTRQTSTAVLLPLLAFVAAYSALPHKEWRFVLYVVPPLTAVAAAGAAWLWTRRAKSLLHRLAALALVASVLASAAASLALLHVSSLNYPGAHALARLHLLADTSDNTSPINVYLGNLACQTGVTRFLQADGWVYDKTDDKAQLLHPAFWERFDYALVERPEKAIGKWEVLETVYGYAGVGLTSKSTPPSEAASAKHGDDDGKG</sequence>
<evidence type="ECO:0000256" key="11">
    <source>
        <dbReference type="ARBA" id="ARBA00048899"/>
    </source>
</evidence>
<evidence type="ECO:0000256" key="13">
    <source>
        <dbReference type="SAM" id="MobiDB-lite"/>
    </source>
</evidence>
<evidence type="ECO:0000256" key="9">
    <source>
        <dbReference type="ARBA" id="ARBA00023136"/>
    </source>
</evidence>
<evidence type="ECO:0000256" key="2">
    <source>
        <dbReference type="ARBA" id="ARBA00004922"/>
    </source>
</evidence>
<feature type="compositionally biased region" description="Basic and acidic residues" evidence="13">
    <location>
        <begin position="327"/>
        <end position="337"/>
    </location>
</feature>
<feature type="transmembrane region" description="Helical" evidence="12">
    <location>
        <begin position="116"/>
        <end position="133"/>
    </location>
</feature>
<comment type="similarity">
    <text evidence="3 12">Belongs to the glycosyltransferase 22 family.</text>
</comment>
<evidence type="ECO:0000256" key="5">
    <source>
        <dbReference type="ARBA" id="ARBA00022679"/>
    </source>
</evidence>
<comment type="subcellular location">
    <subcellularLocation>
        <location evidence="1 12">Endoplasmic reticulum membrane</location>
        <topology evidence="1 12">Multi-pass membrane protein</topology>
    </subcellularLocation>
</comment>
<evidence type="ECO:0000256" key="3">
    <source>
        <dbReference type="ARBA" id="ARBA00007063"/>
    </source>
</evidence>
<comment type="pathway">
    <text evidence="2">Protein modification; protein glycosylation.</text>
</comment>
<evidence type="ECO:0000313" key="15">
    <source>
        <dbReference type="Proteomes" id="UP001357485"/>
    </source>
</evidence>
<feature type="transmembrane region" description="Helical" evidence="12">
    <location>
        <begin position="164"/>
        <end position="185"/>
    </location>
</feature>
<dbReference type="PANTHER" id="PTHR22760">
    <property type="entry name" value="GLYCOSYLTRANSFERASE"/>
    <property type="match status" value="1"/>
</dbReference>
<comment type="catalytic activity">
    <reaction evidence="11">
        <text>an alpha-D-Man-(1-&gt;2)-alpha-D-Man-(1-&gt;2)-alpha-D-Man-(1-&gt;3)-[alpha-D-Man-(1-&gt;2)-alpha-D-Man-(1-&gt;3)-alpha-D-Man-(1-&gt;6)]-beta-D-Man-(1-&gt;4)-beta-D-GlcNAc-(1-&gt;4)-alpha-D-GlcNAc-diphospho-di-trans,poly-cis-dolichol + a di-trans,poly-cis-dolichyl beta-D-mannosyl phosphate = an alpha-D-Man-(1-&gt;2)-alpha-D-Man-(1-&gt;2)-alpha-D-Man-(1-&gt;3)-[alpha-D-Man-(1-&gt;2)-alpha-D-Man-(1-&gt;3)-[alpha-D-Man-(1-&gt;6)]-alpha-D-Man-(1-&gt;6)]-beta-D-Man-(1-&gt;4)-beta-D-GlcNAc-(1-&gt;4)-alpha-D-GlcNAc-diphospho-di-trans,poly-cis-dolichol + a di-trans,poly-cis-dolichyl phosphate + H(+)</text>
        <dbReference type="Rhea" id="RHEA:29535"/>
        <dbReference type="Rhea" id="RHEA-COMP:19498"/>
        <dbReference type="Rhea" id="RHEA-COMP:19501"/>
        <dbReference type="Rhea" id="RHEA-COMP:19518"/>
        <dbReference type="Rhea" id="RHEA-COMP:19519"/>
        <dbReference type="ChEBI" id="CHEBI:15378"/>
        <dbReference type="ChEBI" id="CHEBI:57683"/>
        <dbReference type="ChEBI" id="CHEBI:58211"/>
        <dbReference type="ChEBI" id="CHEBI:132517"/>
        <dbReference type="ChEBI" id="CHEBI:132519"/>
        <dbReference type="EC" id="2.4.1.260"/>
    </reaction>
    <physiologicalReaction direction="left-to-right" evidence="11">
        <dbReference type="Rhea" id="RHEA:29536"/>
    </physiologicalReaction>
</comment>
<dbReference type="Pfam" id="PF03901">
    <property type="entry name" value="Glyco_transf_22"/>
    <property type="match status" value="1"/>
</dbReference>
<keyword evidence="4 12" id="KW-0328">Glycosyltransferase</keyword>
<evidence type="ECO:0000256" key="6">
    <source>
        <dbReference type="ARBA" id="ARBA00022692"/>
    </source>
</evidence>
<evidence type="ECO:0000256" key="7">
    <source>
        <dbReference type="ARBA" id="ARBA00022824"/>
    </source>
</evidence>
<evidence type="ECO:0000256" key="12">
    <source>
        <dbReference type="RuleBase" id="RU363075"/>
    </source>
</evidence>
<evidence type="ECO:0000256" key="10">
    <source>
        <dbReference type="ARBA" id="ARBA00044721"/>
    </source>
</evidence>
<keyword evidence="15" id="KW-1185">Reference proteome</keyword>
<evidence type="ECO:0000256" key="1">
    <source>
        <dbReference type="ARBA" id="ARBA00004477"/>
    </source>
</evidence>
<dbReference type="EC" id="2.4.1.-" evidence="12"/>
<proteinExistence type="inferred from homology"/>
<gene>
    <name evidence="14" type="primary">ECM39_1</name>
    <name evidence="14" type="ORF">LTR16_007257</name>
</gene>
<feature type="non-terminal residue" evidence="14">
    <location>
        <position position="337"/>
    </location>
</feature>
<comment type="caution">
    <text evidence="12">Lacks conserved residue(s) required for the propagation of feature annotation.</text>
</comment>
<keyword evidence="5 14" id="KW-0808">Transferase</keyword>
<keyword evidence="6 12" id="KW-0812">Transmembrane</keyword>
<dbReference type="EMBL" id="JAVRRA010017928">
    <property type="protein sequence ID" value="KAK5193651.1"/>
    <property type="molecule type" value="Genomic_DNA"/>
</dbReference>
<dbReference type="GO" id="GO:0052917">
    <property type="term" value="F:dol-P-Man:Man(7)GlcNAc(2)-PP-Dol alpha-1,6-mannosyltransferase activity"/>
    <property type="evidence" value="ECO:0007669"/>
    <property type="project" value="UniProtKB-EC"/>
</dbReference>
<accession>A0ABR0LL66</accession>
<name>A0ABR0LL66_9PEZI</name>
<feature type="transmembrane region" description="Helical" evidence="12">
    <location>
        <begin position="191"/>
        <end position="215"/>
    </location>
</feature>
<evidence type="ECO:0000256" key="4">
    <source>
        <dbReference type="ARBA" id="ARBA00022676"/>
    </source>
</evidence>
<evidence type="ECO:0000313" key="14">
    <source>
        <dbReference type="EMBL" id="KAK5193651.1"/>
    </source>
</evidence>
<dbReference type="InterPro" id="IPR005599">
    <property type="entry name" value="GPI_mannosylTrfase"/>
</dbReference>